<accession>A0A9J6CG58</accession>
<comment type="caution">
    <text evidence="1">The sequence shown here is derived from an EMBL/GenBank/DDBJ whole genome shotgun (WGS) entry which is preliminary data.</text>
</comment>
<name>A0A9J6CG58_POLVA</name>
<keyword evidence="2" id="KW-1185">Reference proteome</keyword>
<protein>
    <submittedName>
        <fullName evidence="1">Uncharacterized protein</fullName>
    </submittedName>
</protein>
<dbReference type="Proteomes" id="UP001107558">
    <property type="component" value="Chromosome 1"/>
</dbReference>
<proteinExistence type="predicted"/>
<dbReference type="AlphaFoldDB" id="A0A9J6CG58"/>
<organism evidence="1 2">
    <name type="scientific">Polypedilum vanderplanki</name>
    <name type="common">Sleeping chironomid midge</name>
    <dbReference type="NCBI Taxonomy" id="319348"/>
    <lineage>
        <taxon>Eukaryota</taxon>
        <taxon>Metazoa</taxon>
        <taxon>Ecdysozoa</taxon>
        <taxon>Arthropoda</taxon>
        <taxon>Hexapoda</taxon>
        <taxon>Insecta</taxon>
        <taxon>Pterygota</taxon>
        <taxon>Neoptera</taxon>
        <taxon>Endopterygota</taxon>
        <taxon>Diptera</taxon>
        <taxon>Nematocera</taxon>
        <taxon>Chironomoidea</taxon>
        <taxon>Chironomidae</taxon>
        <taxon>Chironominae</taxon>
        <taxon>Polypedilum</taxon>
        <taxon>Polypedilum</taxon>
    </lineage>
</organism>
<evidence type="ECO:0000313" key="1">
    <source>
        <dbReference type="EMBL" id="KAG5680779.1"/>
    </source>
</evidence>
<evidence type="ECO:0000313" key="2">
    <source>
        <dbReference type="Proteomes" id="UP001107558"/>
    </source>
</evidence>
<gene>
    <name evidence="1" type="ORF">PVAND_010265</name>
</gene>
<dbReference type="EMBL" id="JADBJN010000001">
    <property type="protein sequence ID" value="KAG5680779.1"/>
    <property type="molecule type" value="Genomic_DNA"/>
</dbReference>
<sequence length="265" mass="30071">MSKYSSDLIGILRGAQLVASASIKSQEQYLKHIWSHSSVRDAIETNVKQTQECTKKIIENPAQEFQNVNHYIKETFGRGSVVVEGLRQYMANGRSSEPIGVIEVSEDSKSKSYSTIKNIQNLDIASVTLKELENLLAEHNKIREVNLSIDENFKPKKSKNEKALIIEPSKEIILEPKKEIILQPNKDIIVHPENESISKPDNIVDAMSSVQPNKTVEDEKQVDDMMKFITEYDKKPNSSATENKGVPEVRYYCAFLCFKVLKVKK</sequence>
<reference evidence="1" key="1">
    <citation type="submission" date="2021-03" db="EMBL/GenBank/DDBJ databases">
        <title>Chromosome level genome of the anhydrobiotic midge Polypedilum vanderplanki.</title>
        <authorList>
            <person name="Yoshida Y."/>
            <person name="Kikawada T."/>
            <person name="Gusev O."/>
        </authorList>
    </citation>
    <scope>NUCLEOTIDE SEQUENCE</scope>
    <source>
        <strain evidence="1">NIAS01</strain>
        <tissue evidence="1">Whole body or cell culture</tissue>
    </source>
</reference>